<protein>
    <submittedName>
        <fullName evidence="1">Uncharacterized protein</fullName>
    </submittedName>
</protein>
<accession>A0A4Y3RAE6</accession>
<evidence type="ECO:0000313" key="2">
    <source>
        <dbReference type="Proteomes" id="UP000319210"/>
    </source>
</evidence>
<evidence type="ECO:0000313" key="1">
    <source>
        <dbReference type="EMBL" id="GEB53663.1"/>
    </source>
</evidence>
<name>A0A4Y3RAE6_STRCI</name>
<reference evidence="1 2" key="1">
    <citation type="submission" date="2019-06" db="EMBL/GenBank/DDBJ databases">
        <title>Whole genome shotgun sequence of Streptomyces cacaoi subsp. cacaoi NBRC 12748.</title>
        <authorList>
            <person name="Hosoyama A."/>
            <person name="Uohara A."/>
            <person name="Ohji S."/>
            <person name="Ichikawa N."/>
        </authorList>
    </citation>
    <scope>NUCLEOTIDE SEQUENCE [LARGE SCALE GENOMIC DNA]</scope>
    <source>
        <strain evidence="1 2">NBRC 12748</strain>
    </source>
</reference>
<keyword evidence="2" id="KW-1185">Reference proteome</keyword>
<dbReference type="AlphaFoldDB" id="A0A4Y3RAE6"/>
<organism evidence="1 2">
    <name type="scientific">Streptomyces cacaoi</name>
    <dbReference type="NCBI Taxonomy" id="1898"/>
    <lineage>
        <taxon>Bacteria</taxon>
        <taxon>Bacillati</taxon>
        <taxon>Actinomycetota</taxon>
        <taxon>Actinomycetes</taxon>
        <taxon>Kitasatosporales</taxon>
        <taxon>Streptomycetaceae</taxon>
        <taxon>Streptomyces</taxon>
    </lineage>
</organism>
<proteinExistence type="predicted"/>
<gene>
    <name evidence="1" type="ORF">SCA03_62140</name>
</gene>
<comment type="caution">
    <text evidence="1">The sequence shown here is derived from an EMBL/GenBank/DDBJ whole genome shotgun (WGS) entry which is preliminary data.</text>
</comment>
<sequence length="123" mass="13318">MAAVLLVVLVLDMRVVPPGGGRGAAPGWCRTRNLGNPPGNRHQGRFLLRRNVDGYATRITPRRRVAPAPAPGPRPARRAFLSRFVCARTPVPHLTAGPAALWRRSYGPAHGGTSAWPARHPVR</sequence>
<dbReference type="Proteomes" id="UP000319210">
    <property type="component" value="Unassembled WGS sequence"/>
</dbReference>
<dbReference type="EMBL" id="BJMM01000058">
    <property type="protein sequence ID" value="GEB53663.1"/>
    <property type="molecule type" value="Genomic_DNA"/>
</dbReference>